<evidence type="ECO:0000256" key="6">
    <source>
        <dbReference type="ARBA" id="ARBA00023242"/>
    </source>
</evidence>
<feature type="domain" description="C2H2-type" evidence="9">
    <location>
        <begin position="532"/>
        <end position="559"/>
    </location>
</feature>
<protein>
    <submittedName>
        <fullName evidence="12">Uncharacterized protein LOC109480350</fullName>
    </submittedName>
</protein>
<dbReference type="GeneID" id="109480350"/>
<name>A0A6P4ZMU0_BRABE</name>
<evidence type="ECO:0000259" key="10">
    <source>
        <dbReference type="PROSITE" id="PS51507"/>
    </source>
</evidence>
<evidence type="ECO:0000313" key="11">
    <source>
        <dbReference type="Proteomes" id="UP000515135"/>
    </source>
</evidence>
<evidence type="ECO:0000256" key="4">
    <source>
        <dbReference type="ARBA" id="ARBA00023159"/>
    </source>
</evidence>
<evidence type="ECO:0000256" key="2">
    <source>
        <dbReference type="ARBA" id="ARBA00023015"/>
    </source>
</evidence>
<organism evidence="11 12">
    <name type="scientific">Branchiostoma belcheri</name>
    <name type="common">Amphioxus</name>
    <dbReference type="NCBI Taxonomy" id="7741"/>
    <lineage>
        <taxon>Eukaryota</taxon>
        <taxon>Metazoa</taxon>
        <taxon>Chordata</taxon>
        <taxon>Cephalochordata</taxon>
        <taxon>Leptocardii</taxon>
        <taxon>Amphioxiformes</taxon>
        <taxon>Branchiostomatidae</taxon>
        <taxon>Branchiostoma</taxon>
    </lineage>
</organism>
<dbReference type="FunFam" id="3.30.160.60:FF:000910">
    <property type="entry name" value="Uncharacterized protein"/>
    <property type="match status" value="1"/>
</dbReference>
<dbReference type="Gene3D" id="1.10.10.10">
    <property type="entry name" value="Winged helix-like DNA-binding domain superfamily/Winged helix DNA-binding domain"/>
    <property type="match status" value="1"/>
</dbReference>
<comment type="subcellular location">
    <subcellularLocation>
        <location evidence="1">Nucleus</location>
    </subcellularLocation>
</comment>
<keyword evidence="6" id="KW-0539">Nucleus</keyword>
<keyword evidence="7" id="KW-0479">Metal-binding</keyword>
<dbReference type="GO" id="GO:0005634">
    <property type="term" value="C:nucleus"/>
    <property type="evidence" value="ECO:0007669"/>
    <property type="project" value="UniProtKB-SubCell"/>
</dbReference>
<dbReference type="InterPro" id="IPR036390">
    <property type="entry name" value="WH_DNA-bd_sf"/>
</dbReference>
<dbReference type="InterPro" id="IPR019817">
    <property type="entry name" value="Interferon_reg_fac_CS"/>
</dbReference>
<dbReference type="GO" id="GO:0008270">
    <property type="term" value="F:zinc ion binding"/>
    <property type="evidence" value="ECO:0007669"/>
    <property type="project" value="UniProtKB-KW"/>
</dbReference>
<dbReference type="PROSITE" id="PS00601">
    <property type="entry name" value="IRF_1"/>
    <property type="match status" value="1"/>
</dbReference>
<keyword evidence="2" id="KW-0805">Transcription regulation</keyword>
<gene>
    <name evidence="12" type="primary">LOC109480350</name>
</gene>
<keyword evidence="4" id="KW-0010">Activator</keyword>
<dbReference type="CDD" id="cd00103">
    <property type="entry name" value="IRF"/>
    <property type="match status" value="1"/>
</dbReference>
<dbReference type="SMART" id="SM00355">
    <property type="entry name" value="ZnF_C2H2"/>
    <property type="match status" value="2"/>
</dbReference>
<feature type="domain" description="IRF tryptophan pentad repeat" evidence="10">
    <location>
        <begin position="48"/>
        <end position="157"/>
    </location>
</feature>
<dbReference type="RefSeq" id="XP_019638103.1">
    <property type="nucleotide sequence ID" value="XM_019782544.1"/>
</dbReference>
<dbReference type="InterPro" id="IPR013087">
    <property type="entry name" value="Znf_C2H2_type"/>
</dbReference>
<evidence type="ECO:0000256" key="1">
    <source>
        <dbReference type="ARBA" id="ARBA00004123"/>
    </source>
</evidence>
<keyword evidence="11" id="KW-1185">Reference proteome</keyword>
<dbReference type="GO" id="GO:0000981">
    <property type="term" value="F:DNA-binding transcription factor activity, RNA polymerase II-specific"/>
    <property type="evidence" value="ECO:0007669"/>
    <property type="project" value="TreeGrafter"/>
</dbReference>
<evidence type="ECO:0000256" key="5">
    <source>
        <dbReference type="ARBA" id="ARBA00023163"/>
    </source>
</evidence>
<evidence type="ECO:0000313" key="12">
    <source>
        <dbReference type="RefSeq" id="XP_019638103.1"/>
    </source>
</evidence>
<dbReference type="Proteomes" id="UP000515135">
    <property type="component" value="Unplaced"/>
</dbReference>
<dbReference type="GO" id="GO:0002376">
    <property type="term" value="P:immune system process"/>
    <property type="evidence" value="ECO:0007669"/>
    <property type="project" value="TreeGrafter"/>
</dbReference>
<dbReference type="GO" id="GO:0045944">
    <property type="term" value="P:positive regulation of transcription by RNA polymerase II"/>
    <property type="evidence" value="ECO:0007669"/>
    <property type="project" value="UniProtKB-ARBA"/>
</dbReference>
<feature type="domain" description="C2H2-type" evidence="9">
    <location>
        <begin position="560"/>
        <end position="587"/>
    </location>
</feature>
<dbReference type="OrthoDB" id="6538197at2759"/>
<dbReference type="AlphaFoldDB" id="A0A6P4ZMU0"/>
<dbReference type="Gene3D" id="3.30.160.60">
    <property type="entry name" value="Classic Zinc Finger"/>
    <property type="match status" value="1"/>
</dbReference>
<accession>A0A6P4ZMU0</accession>
<evidence type="ECO:0000259" key="9">
    <source>
        <dbReference type="PROSITE" id="PS50157"/>
    </source>
</evidence>
<dbReference type="SMART" id="SM00348">
    <property type="entry name" value="IRF"/>
    <property type="match status" value="1"/>
</dbReference>
<dbReference type="KEGG" id="bbel:109480350"/>
<keyword evidence="7" id="KW-0862">Zinc</keyword>
<dbReference type="PROSITE" id="PS51507">
    <property type="entry name" value="IRF_2"/>
    <property type="match status" value="1"/>
</dbReference>
<keyword evidence="5" id="KW-0804">Transcription</keyword>
<dbReference type="FunFam" id="1.10.10.10:FF:000041">
    <property type="entry name" value="Interferon regulatory factor 4"/>
    <property type="match status" value="1"/>
</dbReference>
<proteinExistence type="predicted"/>
<dbReference type="Pfam" id="PF00605">
    <property type="entry name" value="IRF"/>
    <property type="match status" value="1"/>
</dbReference>
<reference evidence="12" key="1">
    <citation type="submission" date="2025-08" db="UniProtKB">
        <authorList>
            <consortium name="RefSeq"/>
        </authorList>
    </citation>
    <scope>IDENTIFICATION</scope>
    <source>
        <tissue evidence="12">Gonad</tissue>
    </source>
</reference>
<dbReference type="PROSITE" id="PS50157">
    <property type="entry name" value="ZINC_FINGER_C2H2_2"/>
    <property type="match status" value="2"/>
</dbReference>
<dbReference type="PANTHER" id="PTHR11949">
    <property type="entry name" value="INTERFERON REGULATORY FACTOR"/>
    <property type="match status" value="1"/>
</dbReference>
<dbReference type="InterPro" id="IPR001346">
    <property type="entry name" value="Interferon_reg_fact_DNA-bd_dom"/>
</dbReference>
<feature type="region of interest" description="Disordered" evidence="8">
    <location>
        <begin position="353"/>
        <end position="387"/>
    </location>
</feature>
<dbReference type="InterPro" id="IPR036236">
    <property type="entry name" value="Znf_C2H2_sf"/>
</dbReference>
<dbReference type="GO" id="GO:0000978">
    <property type="term" value="F:RNA polymerase II cis-regulatory region sequence-specific DNA binding"/>
    <property type="evidence" value="ECO:0007669"/>
    <property type="project" value="TreeGrafter"/>
</dbReference>
<keyword evidence="3" id="KW-0238">DNA-binding</keyword>
<dbReference type="PANTHER" id="PTHR11949:SF53">
    <property type="entry name" value="IRF TRYPTOPHAN PENTAD REPEAT DOMAIN-CONTAINING PROTEIN"/>
    <property type="match status" value="1"/>
</dbReference>
<dbReference type="SUPFAM" id="SSF57667">
    <property type="entry name" value="beta-beta-alpha zinc fingers"/>
    <property type="match status" value="1"/>
</dbReference>
<evidence type="ECO:0000256" key="7">
    <source>
        <dbReference type="PROSITE-ProRule" id="PRU00042"/>
    </source>
</evidence>
<keyword evidence="7" id="KW-0863">Zinc-finger</keyword>
<dbReference type="PRINTS" id="PR00267">
    <property type="entry name" value="INTFRNREGFCT"/>
</dbReference>
<dbReference type="InterPro" id="IPR036388">
    <property type="entry name" value="WH-like_DNA-bd_sf"/>
</dbReference>
<evidence type="ECO:0000256" key="3">
    <source>
        <dbReference type="ARBA" id="ARBA00023125"/>
    </source>
</evidence>
<sequence length="588" mass="66272">MERPEHEQRSTAAEALLDLSTSCRAQDTKDNGQNKHTQAALPMVENSRERLRPWLITMIDSGAVPGLDWLNQEKTKFKIPWKHAGKHEYNQDRDSLLFKEWAKYTGKYREDVDKPEPAVWKTRLRCALNKHPKIHEVKNESQPEDFHNPYKVYVFQDKTDEKLPVKKPLTSGRLLGTSLEGFDTTESPVISYNTNPTNERVGSKRPLVTAGHLILTSPDSTSTSAPEPITQRAVAIVTRWRGTPEPEDNVSVVNKTIRIEGQQEASTNTAGFMCRTTQPEQTFIKNNSQPTGNVTFVTTAPQPMASQTFVKSNSQPDLSAATTPPIMGRMFFKIRPPNPPVQPHMIVDVSPNKCKKSENVSPNPPVPMDTRPISIEMPEDLTPKPVPVTDERFVKSENVEDMPTDLSITKEPIQVKTKSLEDLLARRSPKVEEKEEVKVEKPNIVPVCATTPMEIADVKTETPQNTSEHKARFTIGRCIKLEKQDVGSSNNCVLTDQKQLSHVTQERRELITFHEEPLVRQEPSPVNGQKINVCPLCGDRTASVPEFDAHMRAHQWEKPYMCGECGYRTGTKTALSKHMKAHFPSQET</sequence>
<evidence type="ECO:0000256" key="8">
    <source>
        <dbReference type="SAM" id="MobiDB-lite"/>
    </source>
</evidence>
<dbReference type="SUPFAM" id="SSF46785">
    <property type="entry name" value="Winged helix' DNA-binding domain"/>
    <property type="match status" value="1"/>
</dbReference>